<proteinExistence type="inferred from homology"/>
<dbReference type="EMBL" id="CP009571">
    <property type="protein sequence ID" value="AIT05135.1"/>
    <property type="molecule type" value="Genomic_DNA"/>
</dbReference>
<feature type="domain" description="Aminotransferase class V" evidence="7">
    <location>
        <begin position="206"/>
        <end position="575"/>
    </location>
</feature>
<dbReference type="STRING" id="1549858.MC45_00265"/>
<evidence type="ECO:0000256" key="2">
    <source>
        <dbReference type="ARBA" id="ARBA00010447"/>
    </source>
</evidence>
<dbReference type="InterPro" id="IPR015424">
    <property type="entry name" value="PyrdxlP-dep_Trfase"/>
</dbReference>
<dbReference type="Gene3D" id="3.40.640.10">
    <property type="entry name" value="Type I PLP-dependent aspartate aminotransferase-like (Major domain)"/>
    <property type="match status" value="1"/>
</dbReference>
<evidence type="ECO:0000256" key="4">
    <source>
        <dbReference type="ARBA" id="ARBA00022679"/>
    </source>
</evidence>
<accession>A0A097EC38</accession>
<comment type="similarity">
    <text evidence="2">Belongs to the class-V pyridoxal-phosphate-dependent aminotransferase family. Csd subfamily.</text>
</comment>
<dbReference type="InterPro" id="IPR015422">
    <property type="entry name" value="PyrdxlP-dep_Trfase_small"/>
</dbReference>
<comment type="catalytic activity">
    <reaction evidence="6">
        <text>(sulfur carrier)-H + L-cysteine = (sulfur carrier)-SH + L-alanine</text>
        <dbReference type="Rhea" id="RHEA:43892"/>
        <dbReference type="Rhea" id="RHEA-COMP:14737"/>
        <dbReference type="Rhea" id="RHEA-COMP:14739"/>
        <dbReference type="ChEBI" id="CHEBI:29917"/>
        <dbReference type="ChEBI" id="CHEBI:35235"/>
        <dbReference type="ChEBI" id="CHEBI:57972"/>
        <dbReference type="ChEBI" id="CHEBI:64428"/>
        <dbReference type="EC" id="2.8.1.7"/>
    </reaction>
</comment>
<dbReference type="KEGG" id="stax:MC45_00265"/>
<comment type="cofactor">
    <cofactor evidence="1">
        <name>pyridoxal 5'-phosphate</name>
        <dbReference type="ChEBI" id="CHEBI:597326"/>
    </cofactor>
</comment>
<protein>
    <recommendedName>
        <fullName evidence="3">cysteine desulfurase</fullName>
        <ecNumber evidence="3">2.8.1.7</ecNumber>
    </recommendedName>
</protein>
<dbReference type="GO" id="GO:0031071">
    <property type="term" value="F:cysteine desulfurase activity"/>
    <property type="evidence" value="ECO:0007669"/>
    <property type="project" value="UniProtKB-EC"/>
</dbReference>
<evidence type="ECO:0000256" key="3">
    <source>
        <dbReference type="ARBA" id="ARBA00012239"/>
    </source>
</evidence>
<dbReference type="Proteomes" id="UP000033200">
    <property type="component" value="Chromosome"/>
</dbReference>
<dbReference type="InterPro" id="IPR010970">
    <property type="entry name" value="Cys_dSase_SufS"/>
</dbReference>
<keyword evidence="5" id="KW-0663">Pyridoxal phosphate</keyword>
<dbReference type="EC" id="2.8.1.7" evidence="3"/>
<dbReference type="eggNOG" id="COG0520">
    <property type="taxonomic scope" value="Bacteria"/>
</dbReference>
<sequence length="582" mass="61150">MPSAGEDERLLARIASALFSALPGQTAAVGAPGGAGWPDAATDGVGPQPVAVPPAALGGADVRDLDQALPTYARAPTMDAPLLSTPPALGGFGRVGAPDYGSLSFADQHGVAGGLDPADVPLALAANPSLTGGHGYSAATIQGGDEFYFLRADSAAPAPVAQPAFEPLPAAASNPDAAPAGGFYDAKRIREDFPILRERVGGKPLVWLDNGATTQKPKAVIDRIAWFYAHENSNIHRAAHELAARATDAYEDARATVARFLGAPSPDTIVFTRGTTEAINLVAQTWGRQNLRRGDAIILSRLEHHANIVPWVRLAEELGFSIRVAPVDDRGDIIVEDYARLLDGDVKLVAFTQVSNALGTVTPAKIMTELAHAAGALVLLDGAQSVSHMPVDVKALNPDFLALSGHKIYGPTGIGALYGRKELLDAMPPWQGGGNMIEDVTFEHIRYHGAPMRFEAGTGNIADAAGLATALDYVLALGREAICAHEHMLIAYAEHQLRAQPGVRIIGEPAQRAGVISFVVDGHDVPHVGRALSREGIAVRAGHHCAQPILRRMGVEATVRPSFGVYNTIEDVDALVRVLKAL</sequence>
<dbReference type="PANTHER" id="PTHR43586">
    <property type="entry name" value="CYSTEINE DESULFURASE"/>
    <property type="match status" value="1"/>
</dbReference>
<dbReference type="Pfam" id="PF00266">
    <property type="entry name" value="Aminotran_5"/>
    <property type="match status" value="1"/>
</dbReference>
<dbReference type="InterPro" id="IPR000192">
    <property type="entry name" value="Aminotrans_V_dom"/>
</dbReference>
<dbReference type="GO" id="GO:0006534">
    <property type="term" value="P:cysteine metabolic process"/>
    <property type="evidence" value="ECO:0007669"/>
    <property type="project" value="InterPro"/>
</dbReference>
<evidence type="ECO:0000259" key="7">
    <source>
        <dbReference type="Pfam" id="PF00266"/>
    </source>
</evidence>
<name>A0A097EC38_9SPHN</name>
<evidence type="ECO:0000313" key="9">
    <source>
        <dbReference type="Proteomes" id="UP000033200"/>
    </source>
</evidence>
<dbReference type="GO" id="GO:0030170">
    <property type="term" value="F:pyridoxal phosphate binding"/>
    <property type="evidence" value="ECO:0007669"/>
    <property type="project" value="InterPro"/>
</dbReference>
<dbReference type="NCBIfam" id="TIGR01979">
    <property type="entry name" value="sufS"/>
    <property type="match status" value="1"/>
</dbReference>
<evidence type="ECO:0000256" key="6">
    <source>
        <dbReference type="ARBA" id="ARBA00050776"/>
    </source>
</evidence>
<dbReference type="SUPFAM" id="SSF53383">
    <property type="entry name" value="PLP-dependent transferases"/>
    <property type="match status" value="1"/>
</dbReference>
<evidence type="ECO:0000256" key="1">
    <source>
        <dbReference type="ARBA" id="ARBA00001933"/>
    </source>
</evidence>
<dbReference type="CDD" id="cd06453">
    <property type="entry name" value="SufS_like"/>
    <property type="match status" value="1"/>
</dbReference>
<keyword evidence="9" id="KW-1185">Reference proteome</keyword>
<organism evidence="8 9">
    <name type="scientific">Sphingomonas taxi</name>
    <dbReference type="NCBI Taxonomy" id="1549858"/>
    <lineage>
        <taxon>Bacteria</taxon>
        <taxon>Pseudomonadati</taxon>
        <taxon>Pseudomonadota</taxon>
        <taxon>Alphaproteobacteria</taxon>
        <taxon>Sphingomonadales</taxon>
        <taxon>Sphingomonadaceae</taxon>
        <taxon>Sphingomonas</taxon>
    </lineage>
</organism>
<evidence type="ECO:0000313" key="8">
    <source>
        <dbReference type="EMBL" id="AIT05135.1"/>
    </source>
</evidence>
<dbReference type="PANTHER" id="PTHR43586:SF8">
    <property type="entry name" value="CYSTEINE DESULFURASE 1, CHLOROPLASTIC"/>
    <property type="match status" value="1"/>
</dbReference>
<gene>
    <name evidence="8" type="ORF">MC45_00265</name>
</gene>
<dbReference type="InterPro" id="IPR015421">
    <property type="entry name" value="PyrdxlP-dep_Trfase_major"/>
</dbReference>
<dbReference type="AlphaFoldDB" id="A0A097EC38"/>
<keyword evidence="4" id="KW-0808">Transferase</keyword>
<reference evidence="8 9" key="1">
    <citation type="submission" date="2014-09" db="EMBL/GenBank/DDBJ databases">
        <title>Using Illumina technology Improving SMRT sequencing Genome Assembly by RASTools.</title>
        <authorList>
            <person name="Zhou Y."/>
            <person name="Ma T."/>
            <person name="Liu T."/>
        </authorList>
    </citation>
    <scope>NUCLEOTIDE SEQUENCE [LARGE SCALE GENOMIC DNA]</scope>
    <source>
        <strain evidence="8 9">ATCC 55669</strain>
    </source>
</reference>
<dbReference type="HOGENOM" id="CLU_003433_7_0_5"/>
<evidence type="ECO:0000256" key="5">
    <source>
        <dbReference type="ARBA" id="ARBA00022898"/>
    </source>
</evidence>
<dbReference type="Gene3D" id="3.90.1150.10">
    <property type="entry name" value="Aspartate Aminotransferase, domain 1"/>
    <property type="match status" value="1"/>
</dbReference>